<sequence>MRQNGTVKFFNQAKGYGFISPEGGGKDVFVHITAVQRSGIPELSENMKISFEVQPDKKGRGPQAVNLQID</sequence>
<dbReference type="Pfam" id="PF00313">
    <property type="entry name" value="CSD"/>
    <property type="match status" value="1"/>
</dbReference>
<dbReference type="PROSITE" id="PS00352">
    <property type="entry name" value="CSD_1"/>
    <property type="match status" value="1"/>
</dbReference>
<evidence type="ECO:0000256" key="2">
    <source>
        <dbReference type="ARBA" id="ARBA00022490"/>
    </source>
</evidence>
<reference evidence="6" key="1">
    <citation type="submission" date="2018-06" db="EMBL/GenBank/DDBJ databases">
        <title>Aestuariibacter litoralis strain KCTC 52945T.</title>
        <authorList>
            <person name="Li X."/>
            <person name="Salam N."/>
            <person name="Li J.-L."/>
            <person name="Chen Y.-M."/>
            <person name="Yang Z.-W."/>
            <person name="Zhang L.-Y."/>
            <person name="Han M.-X."/>
            <person name="Xiao M."/>
            <person name="Li W.-J."/>
        </authorList>
    </citation>
    <scope>NUCLEOTIDE SEQUENCE [LARGE SCALE GENOMIC DNA]</scope>
    <source>
        <strain evidence="6">KCTC 52945</strain>
    </source>
</reference>
<evidence type="ECO:0000256" key="1">
    <source>
        <dbReference type="ARBA" id="ARBA00004496"/>
    </source>
</evidence>
<dbReference type="PANTHER" id="PTHR11544">
    <property type="entry name" value="COLD SHOCK DOMAIN CONTAINING PROTEINS"/>
    <property type="match status" value="1"/>
</dbReference>
<protein>
    <submittedName>
        <fullName evidence="5">Cold-shock protein</fullName>
    </submittedName>
</protein>
<evidence type="ECO:0000313" key="6">
    <source>
        <dbReference type="Proteomes" id="UP000248795"/>
    </source>
</evidence>
<proteinExistence type="predicted"/>
<dbReference type="InterPro" id="IPR012156">
    <property type="entry name" value="Cold_shock_CspA"/>
</dbReference>
<dbReference type="Gene3D" id="2.40.50.140">
    <property type="entry name" value="Nucleic acid-binding proteins"/>
    <property type="match status" value="1"/>
</dbReference>
<dbReference type="GO" id="GO:0003676">
    <property type="term" value="F:nucleic acid binding"/>
    <property type="evidence" value="ECO:0007669"/>
    <property type="project" value="InterPro"/>
</dbReference>
<dbReference type="AlphaFoldDB" id="A0A2W2ASU0"/>
<comment type="caution">
    <text evidence="5">The sequence shown here is derived from an EMBL/GenBank/DDBJ whole genome shotgun (WGS) entry which is preliminary data.</text>
</comment>
<feature type="domain" description="CSD" evidence="4">
    <location>
        <begin position="2"/>
        <end position="69"/>
    </location>
</feature>
<dbReference type="GO" id="GO:0005829">
    <property type="term" value="C:cytosol"/>
    <property type="evidence" value="ECO:0007669"/>
    <property type="project" value="UniProtKB-ARBA"/>
</dbReference>
<dbReference type="InterPro" id="IPR002059">
    <property type="entry name" value="CSP_DNA-bd"/>
</dbReference>
<dbReference type="SUPFAM" id="SSF50249">
    <property type="entry name" value="Nucleic acid-binding proteins"/>
    <property type="match status" value="1"/>
</dbReference>
<dbReference type="CDD" id="cd04458">
    <property type="entry name" value="CSP_CDS"/>
    <property type="match status" value="1"/>
</dbReference>
<dbReference type="EMBL" id="QKVK01000001">
    <property type="protein sequence ID" value="PZF78395.1"/>
    <property type="molecule type" value="Genomic_DNA"/>
</dbReference>
<name>A0A2W2ASU0_9HYPH</name>
<accession>A0A2W2ASU0</accession>
<dbReference type="InterPro" id="IPR011129">
    <property type="entry name" value="CSD"/>
</dbReference>
<evidence type="ECO:0000256" key="3">
    <source>
        <dbReference type="RuleBase" id="RU000408"/>
    </source>
</evidence>
<evidence type="ECO:0000313" key="5">
    <source>
        <dbReference type="EMBL" id="PZF78395.1"/>
    </source>
</evidence>
<dbReference type="RefSeq" id="WP_111195722.1">
    <property type="nucleotide sequence ID" value="NZ_QKVK01000001.1"/>
</dbReference>
<organism evidence="5 6">
    <name type="scientific">Aestuariivirga litoralis</name>
    <dbReference type="NCBI Taxonomy" id="2650924"/>
    <lineage>
        <taxon>Bacteria</taxon>
        <taxon>Pseudomonadati</taxon>
        <taxon>Pseudomonadota</taxon>
        <taxon>Alphaproteobacteria</taxon>
        <taxon>Hyphomicrobiales</taxon>
        <taxon>Aestuariivirgaceae</taxon>
        <taxon>Aestuariivirga</taxon>
    </lineage>
</organism>
<keyword evidence="2" id="KW-0963">Cytoplasm</keyword>
<gene>
    <name evidence="5" type="ORF">DK847_00805</name>
</gene>
<dbReference type="SMART" id="SM00357">
    <property type="entry name" value="CSP"/>
    <property type="match status" value="1"/>
</dbReference>
<dbReference type="Proteomes" id="UP000248795">
    <property type="component" value="Unassembled WGS sequence"/>
</dbReference>
<dbReference type="InterPro" id="IPR012340">
    <property type="entry name" value="NA-bd_OB-fold"/>
</dbReference>
<dbReference type="InterPro" id="IPR050181">
    <property type="entry name" value="Cold_shock_domain"/>
</dbReference>
<dbReference type="InterPro" id="IPR019844">
    <property type="entry name" value="CSD_CS"/>
</dbReference>
<comment type="subcellular location">
    <subcellularLocation>
        <location evidence="1 3">Cytoplasm</location>
    </subcellularLocation>
</comment>
<dbReference type="PIRSF" id="PIRSF002599">
    <property type="entry name" value="Cold_shock_A"/>
    <property type="match status" value="1"/>
</dbReference>
<dbReference type="PROSITE" id="PS51857">
    <property type="entry name" value="CSD_2"/>
    <property type="match status" value="1"/>
</dbReference>
<evidence type="ECO:0000259" key="4">
    <source>
        <dbReference type="PROSITE" id="PS51857"/>
    </source>
</evidence>
<keyword evidence="6" id="KW-1185">Reference proteome</keyword>
<dbReference type="PRINTS" id="PR00050">
    <property type="entry name" value="COLDSHOCK"/>
</dbReference>